<protein>
    <submittedName>
        <fullName evidence="1">Uncharacterized protein</fullName>
    </submittedName>
</protein>
<accession>A0A858MSG7</accession>
<reference evidence="1 2" key="1">
    <citation type="submission" date="2020-03" db="EMBL/GenBank/DDBJ databases">
        <authorList>
            <person name="Holtappels D."/>
            <person name="Bomans J.P.J."/>
            <person name="Lavigne R."/>
            <person name="Wagemans J."/>
        </authorList>
    </citation>
    <scope>NUCLEOTIDE SEQUENCE [LARGE SCALE GENOMIC DNA]</scope>
    <source>
        <strain evidence="1 2">OLIVR5</strain>
    </source>
</reference>
<sequence length="150" mass="17026">MMQVVYAKSPNFEHFYTNHLGQPKALDSVFYFDEDLTMKVEMAIGNIILEGINADDIDITISRIGATIDIISGVTRAVKELRKVSSEFDHGTQSIADSYYSEYSKVTAKLEALLKDFKARKKLRSRYLKGEGLHLNEMVESTENFLMTAF</sequence>
<name>A0A858MSG7_9CAUD</name>
<organism evidence="1 2">
    <name type="scientific">Agrobacterium phage OLIVR5</name>
    <dbReference type="NCBI Taxonomy" id="2723773"/>
    <lineage>
        <taxon>Viruses</taxon>
        <taxon>Duplodnaviria</taxon>
        <taxon>Heunggongvirae</taxon>
        <taxon>Uroviricota</taxon>
        <taxon>Caudoviricetes</taxon>
        <taxon>Pootjesviridae</taxon>
        <taxon>Heverleevirus</taxon>
        <taxon>Heverleevirus OLIVR5</taxon>
    </lineage>
</organism>
<evidence type="ECO:0000313" key="2">
    <source>
        <dbReference type="Proteomes" id="UP000671873"/>
    </source>
</evidence>
<evidence type="ECO:0000313" key="1">
    <source>
        <dbReference type="EMBL" id="QIW87692.1"/>
    </source>
</evidence>
<dbReference type="EMBL" id="MT234342">
    <property type="protein sequence ID" value="QIW87692.1"/>
    <property type="molecule type" value="Genomic_DNA"/>
</dbReference>
<gene>
    <name evidence="1" type="ORF">Ab1vBOLIVR5_gp44c</name>
</gene>
<keyword evidence="2" id="KW-1185">Reference proteome</keyword>
<proteinExistence type="predicted"/>
<dbReference type="Proteomes" id="UP000671873">
    <property type="component" value="Segment"/>
</dbReference>